<evidence type="ECO:0000256" key="3">
    <source>
        <dbReference type="ARBA" id="ARBA00023002"/>
    </source>
</evidence>
<dbReference type="InterPro" id="IPR036396">
    <property type="entry name" value="Cyt_P450_sf"/>
</dbReference>
<dbReference type="Pfam" id="PF00067">
    <property type="entry name" value="p450"/>
    <property type="match status" value="1"/>
</dbReference>
<keyword evidence="3" id="KW-0560">Oxidoreductase</keyword>
<reference evidence="5" key="1">
    <citation type="submission" date="2017-07" db="EMBL/GenBank/DDBJ databases">
        <title>Taro Niue Genome Assembly and Annotation.</title>
        <authorList>
            <person name="Atibalentja N."/>
            <person name="Keating K."/>
            <person name="Fields C.J."/>
        </authorList>
    </citation>
    <scope>NUCLEOTIDE SEQUENCE</scope>
    <source>
        <strain evidence="5">Niue_2</strain>
        <tissue evidence="5">Leaf</tissue>
    </source>
</reference>
<evidence type="ECO:0000313" key="6">
    <source>
        <dbReference type="Proteomes" id="UP000652761"/>
    </source>
</evidence>
<keyword evidence="2" id="KW-0479">Metal-binding</keyword>
<evidence type="ECO:0008006" key="7">
    <source>
        <dbReference type="Google" id="ProtNLM"/>
    </source>
</evidence>
<organism evidence="5 6">
    <name type="scientific">Colocasia esculenta</name>
    <name type="common">Wild taro</name>
    <name type="synonym">Arum esculentum</name>
    <dbReference type="NCBI Taxonomy" id="4460"/>
    <lineage>
        <taxon>Eukaryota</taxon>
        <taxon>Viridiplantae</taxon>
        <taxon>Streptophyta</taxon>
        <taxon>Embryophyta</taxon>
        <taxon>Tracheophyta</taxon>
        <taxon>Spermatophyta</taxon>
        <taxon>Magnoliopsida</taxon>
        <taxon>Liliopsida</taxon>
        <taxon>Araceae</taxon>
        <taxon>Aroideae</taxon>
        <taxon>Colocasieae</taxon>
        <taxon>Colocasia</taxon>
    </lineage>
</organism>
<evidence type="ECO:0000256" key="2">
    <source>
        <dbReference type="ARBA" id="ARBA00022723"/>
    </source>
</evidence>
<comment type="caution">
    <text evidence="5">The sequence shown here is derived from an EMBL/GenBank/DDBJ whole genome shotgun (WGS) entry which is preliminary data.</text>
</comment>
<accession>A0A843XMJ4</accession>
<dbReference type="PANTHER" id="PTHR24296">
    <property type="entry name" value="CYTOCHROME P450"/>
    <property type="match status" value="1"/>
</dbReference>
<dbReference type="GO" id="GO:0020037">
    <property type="term" value="F:heme binding"/>
    <property type="evidence" value="ECO:0007669"/>
    <property type="project" value="InterPro"/>
</dbReference>
<proteinExistence type="inferred from homology"/>
<dbReference type="GO" id="GO:0016705">
    <property type="term" value="F:oxidoreductase activity, acting on paired donors, with incorporation or reduction of molecular oxygen"/>
    <property type="evidence" value="ECO:0007669"/>
    <property type="project" value="InterPro"/>
</dbReference>
<dbReference type="OrthoDB" id="1470350at2759"/>
<dbReference type="PRINTS" id="PR00463">
    <property type="entry name" value="EP450I"/>
</dbReference>
<evidence type="ECO:0000256" key="4">
    <source>
        <dbReference type="ARBA" id="ARBA00023004"/>
    </source>
</evidence>
<evidence type="ECO:0000256" key="1">
    <source>
        <dbReference type="ARBA" id="ARBA00010617"/>
    </source>
</evidence>
<dbReference type="EMBL" id="NMUH01009787">
    <property type="protein sequence ID" value="MQM20402.1"/>
    <property type="molecule type" value="Genomic_DNA"/>
</dbReference>
<dbReference type="GO" id="GO:0004497">
    <property type="term" value="F:monooxygenase activity"/>
    <property type="evidence" value="ECO:0007669"/>
    <property type="project" value="InterPro"/>
</dbReference>
<evidence type="ECO:0000313" key="5">
    <source>
        <dbReference type="EMBL" id="MQM20402.1"/>
    </source>
</evidence>
<dbReference type="Gene3D" id="1.10.630.10">
    <property type="entry name" value="Cytochrome P450"/>
    <property type="match status" value="1"/>
</dbReference>
<name>A0A843XMJ4_COLES</name>
<comment type="similarity">
    <text evidence="1">Belongs to the cytochrome P450 family.</text>
</comment>
<gene>
    <name evidence="5" type="ORF">Taro_053416</name>
</gene>
<dbReference type="PRINTS" id="PR00385">
    <property type="entry name" value="P450"/>
</dbReference>
<dbReference type="InterPro" id="IPR001128">
    <property type="entry name" value="Cyt_P450"/>
</dbReference>
<dbReference type="AlphaFoldDB" id="A0A843XMJ4"/>
<keyword evidence="4" id="KW-0408">Iron</keyword>
<keyword evidence="6" id="KW-1185">Reference proteome</keyword>
<protein>
    <recommendedName>
        <fullName evidence="7">Cytochrome P450</fullName>
    </recommendedName>
</protein>
<dbReference type="GO" id="GO:0005506">
    <property type="term" value="F:iron ion binding"/>
    <property type="evidence" value="ECO:0007669"/>
    <property type="project" value="InterPro"/>
</dbReference>
<dbReference type="Proteomes" id="UP000652761">
    <property type="component" value="Unassembled WGS sequence"/>
</dbReference>
<dbReference type="SUPFAM" id="SSF48264">
    <property type="entry name" value="Cytochrome P450"/>
    <property type="match status" value="1"/>
</dbReference>
<sequence>MEKYSYQHARFYYKRDKKPPTRLLLPEGGDDGWRPLRFSEKNFLGRFFFVAVVRLESPLFWSYQVEKEDILSRDPENVSIQYLREIVLNFVVADKDTTGGTLAWFLYMLCKHHSVQEKIALKVKQAVRAGEDATFQEFAGNISEESLEKMQYLHATLNETLRLYPALPLDPKVCFLDDKLPDGFDNRKGEIIV</sequence>
<dbReference type="InterPro" id="IPR002401">
    <property type="entry name" value="Cyt_P450_E_grp-I"/>
</dbReference>